<organism evidence="2 3">
    <name type="scientific">Ceratodon purpureus</name>
    <name type="common">Fire moss</name>
    <name type="synonym">Dicranum purpureum</name>
    <dbReference type="NCBI Taxonomy" id="3225"/>
    <lineage>
        <taxon>Eukaryota</taxon>
        <taxon>Viridiplantae</taxon>
        <taxon>Streptophyta</taxon>
        <taxon>Embryophyta</taxon>
        <taxon>Bryophyta</taxon>
        <taxon>Bryophytina</taxon>
        <taxon>Bryopsida</taxon>
        <taxon>Dicranidae</taxon>
        <taxon>Pseudoditrichales</taxon>
        <taxon>Ditrichaceae</taxon>
        <taxon>Ceratodon</taxon>
    </lineage>
</organism>
<reference evidence="2" key="1">
    <citation type="submission" date="2020-06" db="EMBL/GenBank/DDBJ databases">
        <title>WGS assembly of Ceratodon purpureus strain R40.</title>
        <authorList>
            <person name="Carey S.B."/>
            <person name="Jenkins J."/>
            <person name="Shu S."/>
            <person name="Lovell J.T."/>
            <person name="Sreedasyam A."/>
            <person name="Maumus F."/>
            <person name="Tiley G.P."/>
            <person name="Fernandez-Pozo N."/>
            <person name="Barry K."/>
            <person name="Chen C."/>
            <person name="Wang M."/>
            <person name="Lipzen A."/>
            <person name="Daum C."/>
            <person name="Saski C.A."/>
            <person name="Payton A.C."/>
            <person name="Mcbreen J.C."/>
            <person name="Conrad R.E."/>
            <person name="Kollar L.M."/>
            <person name="Olsson S."/>
            <person name="Huttunen S."/>
            <person name="Landis J.B."/>
            <person name="Wickett N.J."/>
            <person name="Johnson M.G."/>
            <person name="Rensing S.A."/>
            <person name="Grimwood J."/>
            <person name="Schmutz J."/>
            <person name="Mcdaniel S.F."/>
        </authorList>
    </citation>
    <scope>NUCLEOTIDE SEQUENCE</scope>
    <source>
        <strain evidence="2">R40</strain>
    </source>
</reference>
<sequence length="166" mass="18131">MLSRHVKLLVKFGNNGVVNLSEDHLLVIRHERDPPDGRCNRVAAPATAVSAGARASGEDVRAEPERAAAAASDHLLAIPDRAAAGPGRGARPGGADAVRHRARRGRKLRGVPCRDDRVVRGRGLFASHRDDQDTSHLLFPWLLRRRRCLRSSSLRTRAQAHLSAEN</sequence>
<protein>
    <submittedName>
        <fullName evidence="2">Uncharacterized protein</fullName>
    </submittedName>
</protein>
<accession>A0A8T0GXT1</accession>
<gene>
    <name evidence="2" type="ORF">KC19_8G062500</name>
</gene>
<evidence type="ECO:0000313" key="3">
    <source>
        <dbReference type="Proteomes" id="UP000822688"/>
    </source>
</evidence>
<evidence type="ECO:0000313" key="2">
    <source>
        <dbReference type="EMBL" id="KAG0563830.1"/>
    </source>
</evidence>
<name>A0A8T0GXT1_CERPU</name>
<keyword evidence="3" id="KW-1185">Reference proteome</keyword>
<evidence type="ECO:0000256" key="1">
    <source>
        <dbReference type="SAM" id="MobiDB-lite"/>
    </source>
</evidence>
<dbReference type="AlphaFoldDB" id="A0A8T0GXT1"/>
<comment type="caution">
    <text evidence="2">The sequence shown here is derived from an EMBL/GenBank/DDBJ whole genome shotgun (WGS) entry which is preliminary data.</text>
</comment>
<feature type="region of interest" description="Disordered" evidence="1">
    <location>
        <begin position="82"/>
        <end position="108"/>
    </location>
</feature>
<dbReference type="Proteomes" id="UP000822688">
    <property type="component" value="Chromosome 8"/>
</dbReference>
<proteinExistence type="predicted"/>
<dbReference type="EMBL" id="CM026429">
    <property type="protein sequence ID" value="KAG0563830.1"/>
    <property type="molecule type" value="Genomic_DNA"/>
</dbReference>